<accession>A0A939K4K9</accession>
<evidence type="ECO:0000313" key="2">
    <source>
        <dbReference type="Proteomes" id="UP000664034"/>
    </source>
</evidence>
<protein>
    <submittedName>
        <fullName evidence="1">Uncharacterized protein</fullName>
    </submittedName>
</protein>
<dbReference type="AlphaFoldDB" id="A0A939K4K9"/>
<comment type="caution">
    <text evidence="1">The sequence shown here is derived from an EMBL/GenBank/DDBJ whole genome shotgun (WGS) entry which is preliminary data.</text>
</comment>
<reference evidence="1" key="1">
    <citation type="submission" date="2021-03" db="EMBL/GenBank/DDBJ databases">
        <title>Fibrella sp. HMF5335 genome sequencing and assembly.</title>
        <authorList>
            <person name="Kang H."/>
            <person name="Kim H."/>
            <person name="Bae S."/>
            <person name="Joh K."/>
        </authorList>
    </citation>
    <scope>NUCLEOTIDE SEQUENCE</scope>
    <source>
        <strain evidence="1">HMF5335</strain>
    </source>
</reference>
<organism evidence="1 2">
    <name type="scientific">Fibrella rubiginis</name>
    <dbReference type="NCBI Taxonomy" id="2817060"/>
    <lineage>
        <taxon>Bacteria</taxon>
        <taxon>Pseudomonadati</taxon>
        <taxon>Bacteroidota</taxon>
        <taxon>Cytophagia</taxon>
        <taxon>Cytophagales</taxon>
        <taxon>Spirosomataceae</taxon>
        <taxon>Fibrella</taxon>
    </lineage>
</organism>
<evidence type="ECO:0000313" key="1">
    <source>
        <dbReference type="EMBL" id="MBO0936296.1"/>
    </source>
</evidence>
<gene>
    <name evidence="1" type="ORF">J2I47_07025</name>
</gene>
<dbReference type="EMBL" id="JAFMYV010000003">
    <property type="protein sequence ID" value="MBO0936296.1"/>
    <property type="molecule type" value="Genomic_DNA"/>
</dbReference>
<name>A0A939K4K9_9BACT</name>
<dbReference type="Proteomes" id="UP000664034">
    <property type="component" value="Unassembled WGS sequence"/>
</dbReference>
<keyword evidence="2" id="KW-1185">Reference proteome</keyword>
<sequence>MEYTPYESIFSQPPDFEVTYQLYSAEAGGRKIAAYQGIRWNFMYDDFREGLYMIYPEIININTGELLEPNTPIPSLGKAMMYILNPKFRTLHKQRIKAGTRGYFMEGNTIVAVCEVTRISGLYDNPM</sequence>
<proteinExistence type="predicted"/>
<dbReference type="RefSeq" id="WP_207363864.1">
    <property type="nucleotide sequence ID" value="NZ_JAFMYV010000003.1"/>
</dbReference>